<dbReference type="GO" id="GO:0016491">
    <property type="term" value="F:oxidoreductase activity"/>
    <property type="evidence" value="ECO:0007669"/>
    <property type="project" value="UniProtKB-KW"/>
</dbReference>
<dbReference type="Proteomes" id="UP000006247">
    <property type="component" value="Unassembled WGS sequence"/>
</dbReference>
<evidence type="ECO:0000256" key="4">
    <source>
        <dbReference type="ARBA" id="ARBA00022643"/>
    </source>
</evidence>
<comment type="similarity">
    <text evidence="2">Belongs to the nitroreductase family.</text>
</comment>
<comment type="cofactor">
    <cofactor evidence="1">
        <name>FMN</name>
        <dbReference type="ChEBI" id="CHEBI:58210"/>
    </cofactor>
</comment>
<evidence type="ECO:0000256" key="3">
    <source>
        <dbReference type="ARBA" id="ARBA00022630"/>
    </source>
</evidence>
<evidence type="ECO:0000313" key="7">
    <source>
        <dbReference type="EMBL" id="EEG27465.1"/>
    </source>
</evidence>
<dbReference type="InterPro" id="IPR029479">
    <property type="entry name" value="Nitroreductase"/>
</dbReference>
<dbReference type="SUPFAM" id="SSF55469">
    <property type="entry name" value="FMN-dependent nitroreductase-like"/>
    <property type="match status" value="1"/>
</dbReference>
<dbReference type="EMBL" id="ACEB01000016">
    <property type="protein sequence ID" value="EEG27465.1"/>
    <property type="molecule type" value="Genomic_DNA"/>
</dbReference>
<evidence type="ECO:0000256" key="2">
    <source>
        <dbReference type="ARBA" id="ARBA00007118"/>
    </source>
</evidence>
<gene>
    <name evidence="7" type="ORF">CORMATOL_00990</name>
</gene>
<protein>
    <submittedName>
        <fullName evidence="7">Nitroreductase family protein</fullName>
    </submittedName>
</protein>
<dbReference type="PANTHER" id="PTHR43673:SF2">
    <property type="entry name" value="NITROREDUCTASE"/>
    <property type="match status" value="1"/>
</dbReference>
<sequence>MTLNVNDAIKNRRATRKYTDQEITDEVLDRVVNLALEAPSAFNAQRADLVVVRDQAVKDAIFAASGQAQHRDAPVVLVTIARTGKPTDLTEILGPDRAAYADENFFGVLDAAGLRETAMKDAMLVSGFALLAAQNEGLGTSPTTPLNEAGVLKAVGLEGSTDHGVAMVISLGYPAEHPAHPGRQANRRVNDTY</sequence>
<reference evidence="7 8" key="1">
    <citation type="submission" date="2009-01" db="EMBL/GenBank/DDBJ databases">
        <authorList>
            <person name="Fulton L."/>
            <person name="Clifton S."/>
            <person name="Chinwalla A.T."/>
            <person name="Mitreva M."/>
            <person name="Sodergren E."/>
            <person name="Weinstock G."/>
            <person name="Clifton S."/>
            <person name="Dooling D.J."/>
            <person name="Fulton B."/>
            <person name="Minx P."/>
            <person name="Pepin K.H."/>
            <person name="Johnson M."/>
            <person name="Bhonagiri V."/>
            <person name="Nash W.E."/>
            <person name="Mardis E.R."/>
            <person name="Wilson R.K."/>
        </authorList>
    </citation>
    <scope>NUCLEOTIDE SEQUENCE [LARGE SCALE GENOMIC DNA]</scope>
    <source>
        <strain evidence="7 8">ATCC 33806</strain>
    </source>
</reference>
<dbReference type="Gene3D" id="3.40.109.10">
    <property type="entry name" value="NADH Oxidase"/>
    <property type="match status" value="1"/>
</dbReference>
<evidence type="ECO:0000313" key="8">
    <source>
        <dbReference type="Proteomes" id="UP000006247"/>
    </source>
</evidence>
<comment type="caution">
    <text evidence="7">The sequence shown here is derived from an EMBL/GenBank/DDBJ whole genome shotgun (WGS) entry which is preliminary data.</text>
</comment>
<name>C0E1Y6_9CORY</name>
<dbReference type="RefSeq" id="WP_005520487.1">
    <property type="nucleotide sequence ID" value="NZ_EQ973328.1"/>
</dbReference>
<keyword evidence="4" id="KW-0288">FMN</keyword>
<evidence type="ECO:0000259" key="6">
    <source>
        <dbReference type="Pfam" id="PF00881"/>
    </source>
</evidence>
<keyword evidence="3" id="KW-0285">Flavoprotein</keyword>
<organism evidence="7 8">
    <name type="scientific">Corynebacterium matruchotii ATCC 33806</name>
    <dbReference type="NCBI Taxonomy" id="566549"/>
    <lineage>
        <taxon>Bacteria</taxon>
        <taxon>Bacillati</taxon>
        <taxon>Actinomycetota</taxon>
        <taxon>Actinomycetes</taxon>
        <taxon>Mycobacteriales</taxon>
        <taxon>Corynebacteriaceae</taxon>
        <taxon>Corynebacterium</taxon>
    </lineage>
</organism>
<dbReference type="AlphaFoldDB" id="C0E1Y6"/>
<dbReference type="InterPro" id="IPR000415">
    <property type="entry name" value="Nitroreductase-like"/>
</dbReference>
<keyword evidence="5" id="KW-0560">Oxidoreductase</keyword>
<dbReference type="Pfam" id="PF00881">
    <property type="entry name" value="Nitroreductase"/>
    <property type="match status" value="1"/>
</dbReference>
<dbReference type="PANTHER" id="PTHR43673">
    <property type="entry name" value="NAD(P)H NITROREDUCTASE YDGI-RELATED"/>
    <property type="match status" value="1"/>
</dbReference>
<evidence type="ECO:0000256" key="5">
    <source>
        <dbReference type="ARBA" id="ARBA00023002"/>
    </source>
</evidence>
<feature type="domain" description="Nitroreductase" evidence="6">
    <location>
        <begin position="9"/>
        <end position="173"/>
    </location>
</feature>
<accession>C0E1Y6</accession>
<dbReference type="HOGENOM" id="CLU_070764_4_2_11"/>
<proteinExistence type="inferred from homology"/>
<evidence type="ECO:0000256" key="1">
    <source>
        <dbReference type="ARBA" id="ARBA00001917"/>
    </source>
</evidence>